<evidence type="ECO:0000313" key="3">
    <source>
        <dbReference type="Proteomes" id="UP000199771"/>
    </source>
</evidence>
<dbReference type="EMBL" id="FOOC01000014">
    <property type="protein sequence ID" value="SFF62844.1"/>
    <property type="molecule type" value="Genomic_DNA"/>
</dbReference>
<dbReference type="SMART" id="SM00987">
    <property type="entry name" value="UreE_C"/>
    <property type="match status" value="1"/>
</dbReference>
<dbReference type="SUPFAM" id="SSF52141">
    <property type="entry name" value="Uracil-DNA glycosylase-like"/>
    <property type="match status" value="1"/>
</dbReference>
<sequence length="184" mass="20404">MPSHRRAPRTHACRTTVHSFAPVADADARVLVLGSMPGSASLAAQEYYAHPRNAFWPIMSVLTGVPAQAPYAQRLAALKTQGIALWDVLRVCVRTGSLDTAIEEDSIVPNDFATFLRRHPAITHVFFNGSKAAAAFARYVRPHLPARHADLQYRRLPSTSPANATYDFARKLECWRAITDALRR</sequence>
<evidence type="ECO:0000259" key="1">
    <source>
        <dbReference type="SMART" id="SM00986"/>
    </source>
</evidence>
<dbReference type="NCBIfam" id="TIGR04274">
    <property type="entry name" value="hypoxanDNAglyco"/>
    <property type="match status" value="1"/>
</dbReference>
<proteinExistence type="predicted"/>
<dbReference type="STRING" id="1076937.SAMN04488120_11417"/>
<dbReference type="CDD" id="cd10032">
    <property type="entry name" value="UDG-F6_HDG"/>
    <property type="match status" value="1"/>
</dbReference>
<name>A0A1I2K7E0_9GAMM</name>
<dbReference type="OrthoDB" id="9799921at2"/>
<dbReference type="Pfam" id="PF03167">
    <property type="entry name" value="UDG"/>
    <property type="match status" value="1"/>
</dbReference>
<accession>A0A1I2K7E0</accession>
<dbReference type="Gene3D" id="3.40.470.10">
    <property type="entry name" value="Uracil-DNA glycosylase-like domain"/>
    <property type="match status" value="1"/>
</dbReference>
<keyword evidence="3" id="KW-1185">Reference proteome</keyword>
<organism evidence="2 3">
    <name type="scientific">Fontimonas thermophila</name>
    <dbReference type="NCBI Taxonomy" id="1076937"/>
    <lineage>
        <taxon>Bacteria</taxon>
        <taxon>Pseudomonadati</taxon>
        <taxon>Pseudomonadota</taxon>
        <taxon>Gammaproteobacteria</taxon>
        <taxon>Nevskiales</taxon>
        <taxon>Nevskiaceae</taxon>
        <taxon>Fontimonas</taxon>
    </lineage>
</organism>
<reference evidence="2 3" key="1">
    <citation type="submission" date="2016-10" db="EMBL/GenBank/DDBJ databases">
        <authorList>
            <person name="de Groot N.N."/>
        </authorList>
    </citation>
    <scope>NUCLEOTIDE SEQUENCE [LARGE SCALE GENOMIC DNA]</scope>
    <source>
        <strain evidence="2 3">DSM 23609</strain>
    </source>
</reference>
<feature type="domain" description="Uracil-DNA glycosylase-like" evidence="1">
    <location>
        <begin position="21"/>
        <end position="179"/>
    </location>
</feature>
<dbReference type="SMART" id="SM00986">
    <property type="entry name" value="UDG"/>
    <property type="match status" value="1"/>
</dbReference>
<dbReference type="InterPro" id="IPR026353">
    <property type="entry name" value="Hypoxan-DNA_Glyclase"/>
</dbReference>
<dbReference type="InterPro" id="IPR036895">
    <property type="entry name" value="Uracil-DNA_glycosylase-like_sf"/>
</dbReference>
<gene>
    <name evidence="2" type="ORF">SAMN04488120_11417</name>
</gene>
<dbReference type="AlphaFoldDB" id="A0A1I2K7E0"/>
<evidence type="ECO:0000313" key="2">
    <source>
        <dbReference type="EMBL" id="SFF62844.1"/>
    </source>
</evidence>
<dbReference type="InterPro" id="IPR005122">
    <property type="entry name" value="Uracil-DNA_glycosylase-like"/>
</dbReference>
<protein>
    <submittedName>
        <fullName evidence="2">G/U mismatch-specific uracil-DNA glycosylase</fullName>
    </submittedName>
</protein>
<dbReference type="Proteomes" id="UP000199771">
    <property type="component" value="Unassembled WGS sequence"/>
</dbReference>